<evidence type="ECO:0000256" key="1">
    <source>
        <dbReference type="SAM" id="Phobius"/>
    </source>
</evidence>
<organism evidence="2 3">
    <name type="scientific">Lithospermum erythrorhizon</name>
    <name type="common">Purple gromwell</name>
    <name type="synonym">Lithospermum officinale var. erythrorhizon</name>
    <dbReference type="NCBI Taxonomy" id="34254"/>
    <lineage>
        <taxon>Eukaryota</taxon>
        <taxon>Viridiplantae</taxon>
        <taxon>Streptophyta</taxon>
        <taxon>Embryophyta</taxon>
        <taxon>Tracheophyta</taxon>
        <taxon>Spermatophyta</taxon>
        <taxon>Magnoliopsida</taxon>
        <taxon>eudicotyledons</taxon>
        <taxon>Gunneridae</taxon>
        <taxon>Pentapetalae</taxon>
        <taxon>asterids</taxon>
        <taxon>lamiids</taxon>
        <taxon>Boraginales</taxon>
        <taxon>Boraginaceae</taxon>
        <taxon>Boraginoideae</taxon>
        <taxon>Lithospermeae</taxon>
        <taxon>Lithospermum</taxon>
    </lineage>
</organism>
<protein>
    <recommendedName>
        <fullName evidence="4">Transmembrane protein</fullName>
    </recommendedName>
</protein>
<keyword evidence="1" id="KW-0472">Membrane</keyword>
<evidence type="ECO:0000313" key="2">
    <source>
        <dbReference type="EMBL" id="GAA0160967.1"/>
    </source>
</evidence>
<evidence type="ECO:0000313" key="3">
    <source>
        <dbReference type="Proteomes" id="UP001454036"/>
    </source>
</evidence>
<dbReference type="PANTHER" id="PTHR34781:SF2">
    <property type="entry name" value="TRANSMEMBRANE PROTEIN"/>
    <property type="match status" value="1"/>
</dbReference>
<dbReference type="Proteomes" id="UP001454036">
    <property type="component" value="Unassembled WGS sequence"/>
</dbReference>
<accession>A0AAV3QCU5</accession>
<evidence type="ECO:0008006" key="4">
    <source>
        <dbReference type="Google" id="ProtNLM"/>
    </source>
</evidence>
<keyword evidence="1" id="KW-0812">Transmembrane</keyword>
<feature type="transmembrane region" description="Helical" evidence="1">
    <location>
        <begin position="64"/>
        <end position="83"/>
    </location>
</feature>
<dbReference type="AlphaFoldDB" id="A0AAV3QCU5"/>
<name>A0AAV3QCU5_LITER</name>
<gene>
    <name evidence="2" type="ORF">LIER_17397</name>
</gene>
<reference evidence="2 3" key="1">
    <citation type="submission" date="2024-01" db="EMBL/GenBank/DDBJ databases">
        <title>The complete chloroplast genome sequence of Lithospermum erythrorhizon: insights into the phylogenetic relationship among Boraginaceae species and the maternal lineages of purple gromwells.</title>
        <authorList>
            <person name="Okada T."/>
            <person name="Watanabe K."/>
        </authorList>
    </citation>
    <scope>NUCLEOTIDE SEQUENCE [LARGE SCALE GENOMIC DNA]</scope>
</reference>
<sequence>MREEQDQYSRALYELCSMIIHVFQSPPLPRSLRTMVVGRDMVGPSSSSASSSSRPLNLLRQQQMSPAAFTALFLGVSVSLMLFGSVTFVIGLLLMPLVVALVMLFYFAGMVSNLSEFSRSILWGSSASSNDRLSQEWDHSS</sequence>
<feature type="transmembrane region" description="Helical" evidence="1">
    <location>
        <begin position="89"/>
        <end position="109"/>
    </location>
</feature>
<comment type="caution">
    <text evidence="2">The sequence shown here is derived from an EMBL/GenBank/DDBJ whole genome shotgun (WGS) entry which is preliminary data.</text>
</comment>
<keyword evidence="1" id="KW-1133">Transmembrane helix</keyword>
<proteinExistence type="predicted"/>
<dbReference type="EMBL" id="BAABME010004042">
    <property type="protein sequence ID" value="GAA0160967.1"/>
    <property type="molecule type" value="Genomic_DNA"/>
</dbReference>
<dbReference type="PANTHER" id="PTHR34781">
    <property type="entry name" value="TRANSMEMBRANE PROTEIN"/>
    <property type="match status" value="1"/>
</dbReference>
<keyword evidence="3" id="KW-1185">Reference proteome</keyword>